<organism evidence="3 4">
    <name type="scientific">Wolfiporia cocos (strain MD-104)</name>
    <name type="common">Brown rot fungus</name>
    <dbReference type="NCBI Taxonomy" id="742152"/>
    <lineage>
        <taxon>Eukaryota</taxon>
        <taxon>Fungi</taxon>
        <taxon>Dikarya</taxon>
        <taxon>Basidiomycota</taxon>
        <taxon>Agaricomycotina</taxon>
        <taxon>Agaricomycetes</taxon>
        <taxon>Polyporales</taxon>
        <taxon>Phaeolaceae</taxon>
        <taxon>Wolfiporia</taxon>
    </lineage>
</organism>
<sequence>MSFIYSVARVCAYTLMLVMNGMLVSLYILSLKRHSGGPYEISCVVIHAGVIGVLVVQACHTMYRRVFRREDKPAPQLIYVGILMFLSLLGSIVIAVRAAQRPGLAGDFTALSDPISAAVSVLAISWLLTLLSGLIILINYLDNYPGADSGATEDTGTPLTSLPVRHRVVFHENHRPLKVIEVARDNSTSVWARPQQPIRYPCAPEPTHIRWNEGQPRSLRTTCNPWQSRASSRSI</sequence>
<feature type="transmembrane region" description="Helical" evidence="2">
    <location>
        <begin position="12"/>
        <end position="31"/>
    </location>
</feature>
<dbReference type="OMA" id="HENHRPL"/>
<dbReference type="EMBL" id="KB467942">
    <property type="protein sequence ID" value="PCH38343.1"/>
    <property type="molecule type" value="Genomic_DNA"/>
</dbReference>
<protein>
    <submittedName>
        <fullName evidence="3">Uncharacterized protein</fullName>
    </submittedName>
</protein>
<keyword evidence="2" id="KW-1133">Transmembrane helix</keyword>
<keyword evidence="2" id="KW-0472">Membrane</keyword>
<dbReference type="Proteomes" id="UP000218811">
    <property type="component" value="Unassembled WGS sequence"/>
</dbReference>
<dbReference type="OrthoDB" id="2803607at2759"/>
<gene>
    <name evidence="3" type="ORF">WOLCODRAFT_142515</name>
</gene>
<reference evidence="3" key="1">
    <citation type="journal article" date="2012" name="Science">
        <title>The Paleozoic origin of enzymatic lignin decomposition reconstructed from 31 fungal genomes.</title>
        <authorList>
            <person name="Floudas D."/>
            <person name="Binder M."/>
            <person name="Riley R."/>
            <person name="Barry K."/>
            <person name="Blanchette R.A."/>
            <person name="Henrissat B."/>
            <person name="Martinez A.T."/>
            <person name="Otillar R."/>
            <person name="Spatafora J.W."/>
            <person name="Yadav J.S."/>
            <person name="Aerts A."/>
            <person name="Benoit I."/>
            <person name="Boyd A."/>
            <person name="Carlson A."/>
            <person name="Copeland A."/>
            <person name="Coutinho P.M."/>
            <person name="de Vries R.P."/>
            <person name="Ferreira P."/>
            <person name="Findley K."/>
            <person name="Foster B."/>
            <person name="Gaskell J."/>
            <person name="Glotzer D."/>
            <person name="Gorecki P."/>
            <person name="Heitman J."/>
            <person name="Hesse C."/>
            <person name="Hori C."/>
            <person name="Igarashi K."/>
            <person name="Jurgens J.A."/>
            <person name="Kallen N."/>
            <person name="Kersten P."/>
            <person name="Kohler A."/>
            <person name="Kuees U."/>
            <person name="Kumar T.K.A."/>
            <person name="Kuo A."/>
            <person name="LaButti K."/>
            <person name="Larrondo L.F."/>
            <person name="Lindquist E."/>
            <person name="Ling A."/>
            <person name="Lombard V."/>
            <person name="Lucas S."/>
            <person name="Lundell T."/>
            <person name="Martin R."/>
            <person name="McLaughlin D.J."/>
            <person name="Morgenstern I."/>
            <person name="Morin E."/>
            <person name="Murat C."/>
            <person name="Nagy L.G."/>
            <person name="Nolan M."/>
            <person name="Ohm R.A."/>
            <person name="Patyshakuliyeva A."/>
            <person name="Rokas A."/>
            <person name="Ruiz-Duenas F.J."/>
            <person name="Sabat G."/>
            <person name="Salamov A."/>
            <person name="Samejima M."/>
            <person name="Schmutz J."/>
            <person name="Slot J.C."/>
            <person name="St John F."/>
            <person name="Stenlid J."/>
            <person name="Sun H."/>
            <person name="Sun S."/>
            <person name="Syed K."/>
            <person name="Tsang A."/>
            <person name="Wiebenga A."/>
            <person name="Young D."/>
            <person name="Pisabarro A."/>
            <person name="Eastwood D.C."/>
            <person name="Martin F."/>
            <person name="Cullen D."/>
            <person name="Grigoriev I.V."/>
            <person name="Hibbett D.S."/>
        </authorList>
    </citation>
    <scope>NUCLEOTIDE SEQUENCE [LARGE SCALE GENOMIC DNA]</scope>
    <source>
        <strain evidence="3">MD-104</strain>
    </source>
</reference>
<feature type="compositionally biased region" description="Polar residues" evidence="1">
    <location>
        <begin position="218"/>
        <end position="235"/>
    </location>
</feature>
<evidence type="ECO:0000256" key="2">
    <source>
        <dbReference type="SAM" id="Phobius"/>
    </source>
</evidence>
<dbReference type="AlphaFoldDB" id="A0A2H3JEV6"/>
<keyword evidence="4" id="KW-1185">Reference proteome</keyword>
<feature type="region of interest" description="Disordered" evidence="1">
    <location>
        <begin position="211"/>
        <end position="235"/>
    </location>
</feature>
<keyword evidence="2" id="KW-0812">Transmembrane</keyword>
<name>A0A2H3JEV6_WOLCO</name>
<proteinExistence type="predicted"/>
<evidence type="ECO:0000313" key="3">
    <source>
        <dbReference type="EMBL" id="PCH38343.1"/>
    </source>
</evidence>
<feature type="transmembrane region" description="Helical" evidence="2">
    <location>
        <begin position="119"/>
        <end position="141"/>
    </location>
</feature>
<accession>A0A2H3JEV6</accession>
<evidence type="ECO:0000313" key="4">
    <source>
        <dbReference type="Proteomes" id="UP000218811"/>
    </source>
</evidence>
<evidence type="ECO:0000256" key="1">
    <source>
        <dbReference type="SAM" id="MobiDB-lite"/>
    </source>
</evidence>
<feature type="transmembrane region" description="Helical" evidence="2">
    <location>
        <begin position="37"/>
        <end position="56"/>
    </location>
</feature>
<feature type="transmembrane region" description="Helical" evidence="2">
    <location>
        <begin position="77"/>
        <end position="99"/>
    </location>
</feature>